<comment type="caution">
    <text evidence="1">The sequence shown here is derived from an EMBL/GenBank/DDBJ whole genome shotgun (WGS) entry which is preliminary data.</text>
</comment>
<protein>
    <submittedName>
        <fullName evidence="1">Uncharacterized protein</fullName>
    </submittedName>
</protein>
<organism evidence="1 2">
    <name type="scientific">Porites lobata</name>
    <dbReference type="NCBI Taxonomy" id="104759"/>
    <lineage>
        <taxon>Eukaryota</taxon>
        <taxon>Metazoa</taxon>
        <taxon>Cnidaria</taxon>
        <taxon>Anthozoa</taxon>
        <taxon>Hexacorallia</taxon>
        <taxon>Scleractinia</taxon>
        <taxon>Fungiina</taxon>
        <taxon>Poritidae</taxon>
        <taxon>Porites</taxon>
    </lineage>
</organism>
<sequence>FNRFQVPEGLIRLLRNYKQKPHENPDSCRHRLYRYLWSLLWFGSGKTLGASVGR</sequence>
<reference evidence="1 2" key="1">
    <citation type="submission" date="2022-05" db="EMBL/GenBank/DDBJ databases">
        <authorList>
            <consortium name="Genoscope - CEA"/>
            <person name="William W."/>
        </authorList>
    </citation>
    <scope>NUCLEOTIDE SEQUENCE [LARGE SCALE GENOMIC DNA]</scope>
</reference>
<feature type="non-terminal residue" evidence="1">
    <location>
        <position position="1"/>
    </location>
</feature>
<gene>
    <name evidence="1" type="ORF">PLOB_00024318</name>
</gene>
<name>A0ABN8NNI0_9CNID</name>
<accession>A0ABN8NNI0</accession>
<dbReference type="EMBL" id="CALNXK010000029">
    <property type="protein sequence ID" value="CAH3116292.1"/>
    <property type="molecule type" value="Genomic_DNA"/>
</dbReference>
<evidence type="ECO:0000313" key="1">
    <source>
        <dbReference type="EMBL" id="CAH3116292.1"/>
    </source>
</evidence>
<keyword evidence="2" id="KW-1185">Reference proteome</keyword>
<dbReference type="Proteomes" id="UP001159405">
    <property type="component" value="Unassembled WGS sequence"/>
</dbReference>
<evidence type="ECO:0000313" key="2">
    <source>
        <dbReference type="Proteomes" id="UP001159405"/>
    </source>
</evidence>
<proteinExistence type="predicted"/>